<dbReference type="Proteomes" id="UP001066276">
    <property type="component" value="Chromosome 2_1"/>
</dbReference>
<evidence type="ECO:0000313" key="3">
    <source>
        <dbReference type="Proteomes" id="UP001066276"/>
    </source>
</evidence>
<reference evidence="2" key="1">
    <citation type="journal article" date="2022" name="bioRxiv">
        <title>Sequencing and chromosome-scale assembly of the giantPleurodeles waltlgenome.</title>
        <authorList>
            <person name="Brown T."/>
            <person name="Elewa A."/>
            <person name="Iarovenko S."/>
            <person name="Subramanian E."/>
            <person name="Araus A.J."/>
            <person name="Petzold A."/>
            <person name="Susuki M."/>
            <person name="Suzuki K.-i.T."/>
            <person name="Hayashi T."/>
            <person name="Toyoda A."/>
            <person name="Oliveira C."/>
            <person name="Osipova E."/>
            <person name="Leigh N.D."/>
            <person name="Simon A."/>
            <person name="Yun M.H."/>
        </authorList>
    </citation>
    <scope>NUCLEOTIDE SEQUENCE</scope>
    <source>
        <strain evidence="2">20211129_DDA</strain>
        <tissue evidence="2">Liver</tissue>
    </source>
</reference>
<accession>A0AAV7VNA8</accession>
<feature type="compositionally biased region" description="Basic and acidic residues" evidence="1">
    <location>
        <begin position="1"/>
        <end position="34"/>
    </location>
</feature>
<organism evidence="2 3">
    <name type="scientific">Pleurodeles waltl</name>
    <name type="common">Iberian ribbed newt</name>
    <dbReference type="NCBI Taxonomy" id="8319"/>
    <lineage>
        <taxon>Eukaryota</taxon>
        <taxon>Metazoa</taxon>
        <taxon>Chordata</taxon>
        <taxon>Craniata</taxon>
        <taxon>Vertebrata</taxon>
        <taxon>Euteleostomi</taxon>
        <taxon>Amphibia</taxon>
        <taxon>Batrachia</taxon>
        <taxon>Caudata</taxon>
        <taxon>Salamandroidea</taxon>
        <taxon>Salamandridae</taxon>
        <taxon>Pleurodelinae</taxon>
        <taxon>Pleurodeles</taxon>
    </lineage>
</organism>
<gene>
    <name evidence="2" type="ORF">NDU88_005892</name>
</gene>
<evidence type="ECO:0000256" key="1">
    <source>
        <dbReference type="SAM" id="MobiDB-lite"/>
    </source>
</evidence>
<name>A0AAV7VNA8_PLEWA</name>
<feature type="region of interest" description="Disordered" evidence="1">
    <location>
        <begin position="1"/>
        <end position="58"/>
    </location>
</feature>
<sequence>MEELEKSKDEKKTKEDQCKDEKQTRGEHCHDKKQMTRAARRKKTVSEKSGSKQSPWTLLEKPTHAPWFWRTVALVVSDPGWKMGGGREAREHYLNKDFCARYG</sequence>
<evidence type="ECO:0000313" key="2">
    <source>
        <dbReference type="EMBL" id="KAJ1202090.1"/>
    </source>
</evidence>
<comment type="caution">
    <text evidence="2">The sequence shown here is derived from an EMBL/GenBank/DDBJ whole genome shotgun (WGS) entry which is preliminary data.</text>
</comment>
<dbReference type="EMBL" id="JANPWB010000003">
    <property type="protein sequence ID" value="KAJ1202090.1"/>
    <property type="molecule type" value="Genomic_DNA"/>
</dbReference>
<dbReference type="AlphaFoldDB" id="A0AAV7VNA8"/>
<proteinExistence type="predicted"/>
<protein>
    <submittedName>
        <fullName evidence="2">Uncharacterized protein</fullName>
    </submittedName>
</protein>
<keyword evidence="3" id="KW-1185">Reference proteome</keyword>